<protein>
    <recommendedName>
        <fullName evidence="2">DOT1 domain-containing protein</fullName>
    </recommendedName>
</protein>
<dbReference type="Pfam" id="PF08123">
    <property type="entry name" value="DOT1"/>
    <property type="match status" value="1"/>
</dbReference>
<name>A0A7S2TJ50_9EUKA</name>
<dbReference type="Gene3D" id="3.40.50.150">
    <property type="entry name" value="Vaccinia Virus protein VP39"/>
    <property type="match status" value="1"/>
</dbReference>
<evidence type="ECO:0000256" key="1">
    <source>
        <dbReference type="SAM" id="MobiDB-lite"/>
    </source>
</evidence>
<evidence type="ECO:0000259" key="2">
    <source>
        <dbReference type="Pfam" id="PF08123"/>
    </source>
</evidence>
<feature type="compositionally biased region" description="Basic and acidic residues" evidence="1">
    <location>
        <begin position="23"/>
        <end position="36"/>
    </location>
</feature>
<dbReference type="EMBL" id="HBHP01004588">
    <property type="protein sequence ID" value="CAD9749757.1"/>
    <property type="molecule type" value="Transcribed_RNA"/>
</dbReference>
<dbReference type="InterPro" id="IPR029063">
    <property type="entry name" value="SAM-dependent_MTases_sf"/>
</dbReference>
<evidence type="ECO:0000313" key="3">
    <source>
        <dbReference type="EMBL" id="CAD9749757.1"/>
    </source>
</evidence>
<gene>
    <name evidence="3" type="ORF">LSP00402_LOCUS2869</name>
</gene>
<feature type="region of interest" description="Disordered" evidence="1">
    <location>
        <begin position="1"/>
        <end position="41"/>
    </location>
</feature>
<proteinExistence type="predicted"/>
<sequence length="341" mass="38181">MGTCISDEGDGAWSRRSRSISSRRNECKNLPGERVKNPARSENLPCSARYPCEVRKKHGSQYGAHYERKNRRSSSKSAAKMMLQEVYGSNEVCYEATTSDRDAAKAAGTSLTYGEIHHEGVRKLMDRHHLNVKKAKVLLDIGSGSGKLAIQCFDRYKLDRVIGVEISSHRYGKSVAALKSYAKYVNKSPTCSASYREFDTCYKCHLVHVSPPGEETGNTCGCSINGHCRVIEMYNTDIGNLRALVRAAKPEVVVMDVMIHGLLPESIVEILAQLPVGARVATFEKIDDKWPTQIPFPFVPTNPGDSYRTTWNSSHGFHLWRRTGRYVGNECVLSHHRRSIE</sequence>
<organism evidence="3">
    <name type="scientific">Lotharella oceanica</name>
    <dbReference type="NCBI Taxonomy" id="641309"/>
    <lineage>
        <taxon>Eukaryota</taxon>
        <taxon>Sar</taxon>
        <taxon>Rhizaria</taxon>
        <taxon>Cercozoa</taxon>
        <taxon>Chlorarachniophyceae</taxon>
        <taxon>Lotharella</taxon>
    </lineage>
</organism>
<dbReference type="InterPro" id="IPR025789">
    <property type="entry name" value="DOT1_dom"/>
</dbReference>
<dbReference type="SUPFAM" id="SSF53335">
    <property type="entry name" value="S-adenosyl-L-methionine-dependent methyltransferases"/>
    <property type="match status" value="1"/>
</dbReference>
<dbReference type="GO" id="GO:0031151">
    <property type="term" value="F:histone H3K79 methyltransferase activity"/>
    <property type="evidence" value="ECO:0007669"/>
    <property type="project" value="InterPro"/>
</dbReference>
<dbReference type="AlphaFoldDB" id="A0A7S2TJ50"/>
<reference evidence="3" key="1">
    <citation type="submission" date="2021-01" db="EMBL/GenBank/DDBJ databases">
        <authorList>
            <person name="Corre E."/>
            <person name="Pelletier E."/>
            <person name="Niang G."/>
            <person name="Scheremetjew M."/>
            <person name="Finn R."/>
            <person name="Kale V."/>
            <person name="Holt S."/>
            <person name="Cochrane G."/>
            <person name="Meng A."/>
            <person name="Brown T."/>
            <person name="Cohen L."/>
        </authorList>
    </citation>
    <scope>NUCLEOTIDE SEQUENCE</scope>
    <source>
        <strain evidence="3">CCMP622</strain>
    </source>
</reference>
<accession>A0A7S2TJ50</accession>
<feature type="domain" description="DOT1" evidence="2">
    <location>
        <begin position="106"/>
        <end position="170"/>
    </location>
</feature>